<dbReference type="Proteomes" id="UP000016584">
    <property type="component" value="Unassembled WGS sequence"/>
</dbReference>
<dbReference type="RefSeq" id="WP_021071885.1">
    <property type="nucleotide sequence ID" value="NZ_ATDL01000022.1"/>
</dbReference>
<name>U2IWU9_9SPHI</name>
<dbReference type="PATRIC" id="fig|1346330.5.peg.3879"/>
<gene>
    <name evidence="1" type="ORF">M472_00095</name>
</gene>
<dbReference type="STRING" id="1346330.M472_00095"/>
<protein>
    <submittedName>
        <fullName evidence="1">Uncharacterized protein</fullName>
    </submittedName>
</protein>
<accession>U2IWU9</accession>
<keyword evidence="2" id="KW-1185">Reference proteome</keyword>
<comment type="caution">
    <text evidence="1">The sequence shown here is derived from an EMBL/GenBank/DDBJ whole genome shotgun (WGS) entry which is preliminary data.</text>
</comment>
<dbReference type="eggNOG" id="ENOG502ZBJ8">
    <property type="taxonomic scope" value="Bacteria"/>
</dbReference>
<organism evidence="1 2">
    <name type="scientific">Sphingobacterium paucimobilis HER1398</name>
    <dbReference type="NCBI Taxonomy" id="1346330"/>
    <lineage>
        <taxon>Bacteria</taxon>
        <taxon>Pseudomonadati</taxon>
        <taxon>Bacteroidota</taxon>
        <taxon>Sphingobacteriia</taxon>
        <taxon>Sphingobacteriales</taxon>
        <taxon>Sphingobacteriaceae</taxon>
        <taxon>Sphingobacterium</taxon>
    </lineage>
</organism>
<dbReference type="EMBL" id="ATDL01000022">
    <property type="protein sequence ID" value="ERJ57154.1"/>
    <property type="molecule type" value="Genomic_DNA"/>
</dbReference>
<dbReference type="AlphaFoldDB" id="U2IWU9"/>
<evidence type="ECO:0000313" key="1">
    <source>
        <dbReference type="EMBL" id="ERJ57154.1"/>
    </source>
</evidence>
<proteinExistence type="predicted"/>
<reference evidence="1 2" key="1">
    <citation type="journal article" date="2013" name="Genome Announc.">
        <title>The Draft Genome Sequence of Sphingomonas paucimobilis Strain HER1398 (Proteobacteria), Host to the Giant PAU Phage, Indicates That It Is a Member of the Genus Sphingobacterium (Bacteroidetes).</title>
        <authorList>
            <person name="White R.A.III."/>
            <person name="Suttle C.A."/>
        </authorList>
    </citation>
    <scope>NUCLEOTIDE SEQUENCE [LARGE SCALE GENOMIC DNA]</scope>
    <source>
        <strain evidence="1 2">HER1398</strain>
    </source>
</reference>
<evidence type="ECO:0000313" key="2">
    <source>
        <dbReference type="Proteomes" id="UP000016584"/>
    </source>
</evidence>
<sequence>MPQFDLDKIVQYLAPYRDRLHEQYNWNADLSKLIDMQILSAEDRNRLDAHSRYDKEVQLKALVRTAIWKAQSDDPGLFDQLSLWIIKDWGGIKTAKEDATKVLIADFLRERNAGFDRIASVSKVAAYMYPEEYIIYDSRVAYSLNWILLSQDAGDRFFPIPDGRNSKMMAFNMDTLIRLRYVDRYHPESLEKLTEKKNYISRLDRSLYIDRDSAYKEINSLMKEISVRLWHDDAEKAKHLFYTEMLLFSIADREVFMDITLHFSRIGATLYGMPRPRTESSLPASVKGRSIFSRIVPTVCNLEPMLHNLREQDWNWSMLRD</sequence>